<keyword evidence="3" id="KW-1185">Reference proteome</keyword>
<reference evidence="2 3" key="1">
    <citation type="submission" date="2023-06" db="EMBL/GenBank/DDBJ databases">
        <authorList>
            <person name="Oyuntsetseg B."/>
            <person name="Kim S.B."/>
        </authorList>
    </citation>
    <scope>NUCLEOTIDE SEQUENCE [LARGE SCALE GENOMIC DNA]</scope>
    <source>
        <strain evidence="2 3">2-15</strain>
    </source>
</reference>
<name>A0A9Y2IEK5_9PSEU</name>
<protein>
    <submittedName>
        <fullName evidence="2">Sulfatase</fullName>
    </submittedName>
</protein>
<accession>A0A9Y2IEK5</accession>
<sequence>MRLGGGLLVVLAVGAAGAGYWVLAGVVLAAIAAGVTARLPELGDTQAERWTGGMTRLALVAVQAIVFGAYVVPAQPAYAAAGLVLVVAVADFAGLRLPAALVRWLTIVLIAAAVVLIVLCVVVAPVVTSSPIAAPDVAGVIVAAVVTLPFLLPVASDRVTLRALTLGAIAVLVTIVALVQLGPDRLGLSATSIRDLLYAADAGQLQPLLTVVVALATVPAALTTYTDARERYAPDQGWLAAAGAVVTLAAALFATPYAVLVVAGLGTVLELVLRARRYRDAHARE</sequence>
<feature type="transmembrane region" description="Helical" evidence="1">
    <location>
        <begin position="78"/>
        <end position="97"/>
    </location>
</feature>
<feature type="transmembrane region" description="Helical" evidence="1">
    <location>
        <begin position="6"/>
        <end position="33"/>
    </location>
</feature>
<keyword evidence="1" id="KW-0812">Transmembrane</keyword>
<dbReference type="RefSeq" id="WP_285969345.1">
    <property type="nucleotide sequence ID" value="NZ_CP127294.1"/>
</dbReference>
<dbReference type="AlphaFoldDB" id="A0A9Y2IEK5"/>
<feature type="transmembrane region" description="Helical" evidence="1">
    <location>
        <begin position="237"/>
        <end position="253"/>
    </location>
</feature>
<dbReference type="Proteomes" id="UP001236014">
    <property type="component" value="Chromosome"/>
</dbReference>
<dbReference type="EMBL" id="CP127294">
    <property type="protein sequence ID" value="WIX78637.1"/>
    <property type="molecule type" value="Genomic_DNA"/>
</dbReference>
<keyword evidence="1" id="KW-1133">Transmembrane helix</keyword>
<keyword evidence="1" id="KW-0472">Membrane</keyword>
<evidence type="ECO:0000313" key="2">
    <source>
        <dbReference type="EMBL" id="WIX78637.1"/>
    </source>
</evidence>
<organism evidence="2 3">
    <name type="scientific">Amycolatopsis carbonis</name>
    <dbReference type="NCBI Taxonomy" id="715471"/>
    <lineage>
        <taxon>Bacteria</taxon>
        <taxon>Bacillati</taxon>
        <taxon>Actinomycetota</taxon>
        <taxon>Actinomycetes</taxon>
        <taxon>Pseudonocardiales</taxon>
        <taxon>Pseudonocardiaceae</taxon>
        <taxon>Amycolatopsis</taxon>
    </lineage>
</organism>
<feature type="transmembrane region" description="Helical" evidence="1">
    <location>
        <begin position="164"/>
        <end position="183"/>
    </location>
</feature>
<feature type="transmembrane region" description="Helical" evidence="1">
    <location>
        <begin position="54"/>
        <end position="72"/>
    </location>
</feature>
<dbReference type="KEGG" id="acab:QRX50_46085"/>
<evidence type="ECO:0000256" key="1">
    <source>
        <dbReference type="SAM" id="Phobius"/>
    </source>
</evidence>
<proteinExistence type="predicted"/>
<feature type="transmembrane region" description="Helical" evidence="1">
    <location>
        <begin position="132"/>
        <end position="152"/>
    </location>
</feature>
<feature type="transmembrane region" description="Helical" evidence="1">
    <location>
        <begin position="203"/>
        <end position="225"/>
    </location>
</feature>
<evidence type="ECO:0000313" key="3">
    <source>
        <dbReference type="Proteomes" id="UP001236014"/>
    </source>
</evidence>
<gene>
    <name evidence="2" type="ORF">QRX50_46085</name>
</gene>
<feature type="transmembrane region" description="Helical" evidence="1">
    <location>
        <begin position="104"/>
        <end position="126"/>
    </location>
</feature>